<evidence type="ECO:0000313" key="4">
    <source>
        <dbReference type="Proteomes" id="UP000034652"/>
    </source>
</evidence>
<proteinExistence type="predicted"/>
<dbReference type="GO" id="GO:0005975">
    <property type="term" value="P:carbohydrate metabolic process"/>
    <property type="evidence" value="ECO:0007669"/>
    <property type="project" value="InterPro"/>
</dbReference>
<dbReference type="AlphaFoldDB" id="A0A0G1L3U5"/>
<dbReference type="Proteomes" id="UP000034652">
    <property type="component" value="Unassembled WGS sequence"/>
</dbReference>
<dbReference type="InterPro" id="IPR012341">
    <property type="entry name" value="6hp_glycosidase-like_sf"/>
</dbReference>
<dbReference type="Gene3D" id="1.50.10.10">
    <property type="match status" value="1"/>
</dbReference>
<dbReference type="STRING" id="1618646.UW57_C0009G0003"/>
<sequence>MRTKGVTTKKEIAARLEADIRKLEDREHGYIRAGLPRFPALFGRDSCIVSWQLIDYDPDIARRTIEILARLQGKKFDNASEEEPGKIVHEWHPNPAEYKALAWPLPYYGSVDATPLFVYLCGLYYEKAVDTEWLAAYWPHIVSALEWCEKYGDLDGDTLLEYERKNSTGLTHQGWKDSRLNHLNINPPVELIEVQGYYYAALREASEFALMLKNTKLARRLANRSEKVKENCIKKFWLADENFFASALAESNVADKHVMSNPGHILFTGILDGYDDKIKMTVDRLFQKDMWTPYGIRTHAESNPDFNSMSYHLGSIWPHDNWVIAQGLKKYGYVREYKKVKRALLDAYQAIGEIPELYAVVEEKIEKIPVACSPQAWASGALLNFVLEK</sequence>
<gene>
    <name evidence="3" type="ORF">UW57_C0009G0003</name>
</gene>
<evidence type="ECO:0000259" key="2">
    <source>
        <dbReference type="Pfam" id="PF22422"/>
    </source>
</evidence>
<keyword evidence="1" id="KW-0175">Coiled coil</keyword>
<comment type="caution">
    <text evidence="3">The sequence shown here is derived from an EMBL/GenBank/DDBJ whole genome shotgun (WGS) entry which is preliminary data.</text>
</comment>
<protein>
    <submittedName>
        <fullName evidence="3">Amylo-alpha-1,6-glucosidase</fullName>
    </submittedName>
</protein>
<evidence type="ECO:0000256" key="1">
    <source>
        <dbReference type="SAM" id="Coils"/>
    </source>
</evidence>
<dbReference type="EMBL" id="LCIV01000009">
    <property type="protein sequence ID" value="KKT63267.1"/>
    <property type="molecule type" value="Genomic_DNA"/>
</dbReference>
<name>A0A0G1L3U5_9BACT</name>
<feature type="coiled-coil region" evidence="1">
    <location>
        <begin position="6"/>
        <end position="33"/>
    </location>
</feature>
<evidence type="ECO:0000313" key="3">
    <source>
        <dbReference type="EMBL" id="KKT63267.1"/>
    </source>
</evidence>
<dbReference type="InterPro" id="IPR008928">
    <property type="entry name" value="6-hairpin_glycosidase_sf"/>
</dbReference>
<dbReference type="SUPFAM" id="SSF48208">
    <property type="entry name" value="Six-hairpin glycosidases"/>
    <property type="match status" value="1"/>
</dbReference>
<accession>A0A0G1L3U5</accession>
<dbReference type="Pfam" id="PF22422">
    <property type="entry name" value="MGH1-like_GH"/>
    <property type="match status" value="1"/>
</dbReference>
<organism evidence="3 4">
    <name type="scientific">Candidatus Giovannonibacteria bacterium GW2011_GWA1_44_29</name>
    <dbReference type="NCBI Taxonomy" id="1618646"/>
    <lineage>
        <taxon>Bacteria</taxon>
        <taxon>Candidatus Giovannoniibacteriota</taxon>
    </lineage>
</organism>
<reference evidence="3 4" key="1">
    <citation type="journal article" date="2015" name="Nature">
        <title>rRNA introns, odd ribosomes, and small enigmatic genomes across a large radiation of phyla.</title>
        <authorList>
            <person name="Brown C.T."/>
            <person name="Hug L.A."/>
            <person name="Thomas B.C."/>
            <person name="Sharon I."/>
            <person name="Castelle C.J."/>
            <person name="Singh A."/>
            <person name="Wilkins M.J."/>
            <person name="Williams K.H."/>
            <person name="Banfield J.F."/>
        </authorList>
    </citation>
    <scope>NUCLEOTIDE SEQUENCE [LARGE SCALE GENOMIC DNA]</scope>
</reference>
<dbReference type="InterPro" id="IPR054491">
    <property type="entry name" value="MGH1-like_GH"/>
</dbReference>
<feature type="domain" description="Mannosylglycerate hydrolase MGH1-like glycoside hydrolase" evidence="2">
    <location>
        <begin position="45"/>
        <end position="350"/>
    </location>
</feature>